<evidence type="ECO:0000259" key="1">
    <source>
        <dbReference type="Pfam" id="PF01636"/>
    </source>
</evidence>
<name>A0A1D9PVG5_SCLS1</name>
<reference evidence="3" key="1">
    <citation type="journal article" date="2017" name="Genome Biol. Evol.">
        <title>The complete genome sequence of the phytopathogenic fungus Sclerotinia sclerotiorum reveals insights into the genome architecture of broad host range pathogens.</title>
        <authorList>
            <person name="Derbyshire M."/>
            <person name="Denton-Giles M."/>
            <person name="Hegedus D."/>
            <person name="Seifbarghy S."/>
            <person name="Rollins J."/>
            <person name="van Kan J."/>
            <person name="Seidl M.F."/>
            <person name="Faino L."/>
            <person name="Mbengue M."/>
            <person name="Navaud O."/>
            <person name="Raffaele S."/>
            <person name="Hammond-Kosack K."/>
            <person name="Heard S."/>
            <person name="Oliver R."/>
        </authorList>
    </citation>
    <scope>NUCLEOTIDE SEQUENCE [LARGE SCALE GENOMIC DNA]</scope>
    <source>
        <strain evidence="3">ATCC 18683 / 1980 / Ss-1</strain>
    </source>
</reference>
<dbReference type="SUPFAM" id="SSF56112">
    <property type="entry name" value="Protein kinase-like (PK-like)"/>
    <property type="match status" value="1"/>
</dbReference>
<sequence>MTIFKPFEGDTLEEFNAHHIEKKDFLLCHNCGWNAENQQCDSYVSTIKCTCNARRGIWSVGENYVLKEREIIEHGRNSHLGPEVSITKFLAENSTIPVAKYLHYWKDNTSHFFFMERVEGETLASAWRTLSLEQQKVIVREVVEYLTQLRKFTSEKIEAPDGSPIRDRILNNEKRIEFVTDDAEKWWASVEPHLENKWDGKRVSGQWKESLKSRYPVKGPYVLTHGDLNATNIFVKDGHVIGIIDWEHGGYLPEWWEHVQTRRIELGDWGYLLQMEMNKEFGTFQTERNFYTEFKTGFSDRSKKKNIGENRYFDHYFYSKCLNYARYIEEDEDGFSKTVSHQKFLRERQAKEDATLAAFKTLSLKEREDLLGKKNS</sequence>
<dbReference type="EMBL" id="CP017815">
    <property type="protein sequence ID" value="APA06687.1"/>
    <property type="molecule type" value="Genomic_DNA"/>
</dbReference>
<accession>A0A1D9PVG5</accession>
<evidence type="ECO:0000313" key="2">
    <source>
        <dbReference type="EMBL" id="APA06687.1"/>
    </source>
</evidence>
<dbReference type="CDD" id="cd05120">
    <property type="entry name" value="APH_ChoK_like"/>
    <property type="match status" value="1"/>
</dbReference>
<gene>
    <name evidence="2" type="ORF">sscle_02g014570</name>
</gene>
<dbReference type="InterPro" id="IPR051678">
    <property type="entry name" value="AGP_Transferase"/>
</dbReference>
<dbReference type="Proteomes" id="UP000177798">
    <property type="component" value="Chromosome 2"/>
</dbReference>
<dbReference type="Gene3D" id="3.90.1200.10">
    <property type="match status" value="1"/>
</dbReference>
<protein>
    <recommendedName>
        <fullName evidence="1">Aminoglycoside phosphotransferase domain-containing protein</fullName>
    </recommendedName>
</protein>
<dbReference type="InterPro" id="IPR002575">
    <property type="entry name" value="Aminoglycoside_PTrfase"/>
</dbReference>
<dbReference type="InterPro" id="IPR011009">
    <property type="entry name" value="Kinase-like_dom_sf"/>
</dbReference>
<organism evidence="2 3">
    <name type="scientific">Sclerotinia sclerotiorum (strain ATCC 18683 / 1980 / Ss-1)</name>
    <name type="common">White mold</name>
    <name type="synonym">Whetzelinia sclerotiorum</name>
    <dbReference type="NCBI Taxonomy" id="665079"/>
    <lineage>
        <taxon>Eukaryota</taxon>
        <taxon>Fungi</taxon>
        <taxon>Dikarya</taxon>
        <taxon>Ascomycota</taxon>
        <taxon>Pezizomycotina</taxon>
        <taxon>Leotiomycetes</taxon>
        <taxon>Helotiales</taxon>
        <taxon>Sclerotiniaceae</taxon>
        <taxon>Sclerotinia</taxon>
    </lineage>
</organism>
<dbReference type="PANTHER" id="PTHR21310">
    <property type="entry name" value="AMINOGLYCOSIDE PHOSPHOTRANSFERASE-RELATED-RELATED"/>
    <property type="match status" value="1"/>
</dbReference>
<evidence type="ECO:0000313" key="3">
    <source>
        <dbReference type="Proteomes" id="UP000177798"/>
    </source>
</evidence>
<proteinExistence type="predicted"/>
<feature type="domain" description="Aminoglycoside phosphotransferase" evidence="1">
    <location>
        <begin position="80"/>
        <end position="251"/>
    </location>
</feature>
<dbReference type="AlphaFoldDB" id="A0A1D9PVG5"/>
<dbReference type="VEuPathDB" id="FungiDB:sscle_02g014570"/>
<dbReference type="Pfam" id="PF01636">
    <property type="entry name" value="APH"/>
    <property type="match status" value="1"/>
</dbReference>
<dbReference type="PANTHER" id="PTHR21310:SF48">
    <property type="entry name" value="AMINOGLYCOSIDE PHOSPHOTRANSFERASE DOMAIN-CONTAINING PROTEIN"/>
    <property type="match status" value="1"/>
</dbReference>
<dbReference type="OrthoDB" id="8300194at2759"/>